<keyword evidence="7 12" id="KW-0969">Cilium</keyword>
<dbReference type="PANTHER" id="PTHR15487:SF4">
    <property type="entry name" value="ADP-RIBOSYLATION FACTOR-LIKE PROTEIN 2-BINDING PROTEIN"/>
    <property type="match status" value="1"/>
</dbReference>
<evidence type="ECO:0000256" key="9">
    <source>
        <dbReference type="ARBA" id="ARBA00023212"/>
    </source>
</evidence>
<evidence type="ECO:0000256" key="7">
    <source>
        <dbReference type="ARBA" id="ARBA00023069"/>
    </source>
</evidence>
<feature type="domain" description="BART" evidence="13">
    <location>
        <begin position="27"/>
        <end position="160"/>
    </location>
</feature>
<dbReference type="GO" id="GO:0005634">
    <property type="term" value="C:nucleus"/>
    <property type="evidence" value="ECO:0007669"/>
    <property type="project" value="UniProtKB-SubCell"/>
</dbReference>
<dbReference type="GO" id="GO:0051457">
    <property type="term" value="P:maintenance of protein location in nucleus"/>
    <property type="evidence" value="ECO:0007669"/>
    <property type="project" value="TreeGrafter"/>
</dbReference>
<name>A0A915JCQ2_ROMCU</name>
<dbReference type="GO" id="GO:0005929">
    <property type="term" value="C:cilium"/>
    <property type="evidence" value="ECO:0007669"/>
    <property type="project" value="UniProtKB-UniRule"/>
</dbReference>
<evidence type="ECO:0000256" key="12">
    <source>
        <dbReference type="RuleBase" id="RU367099"/>
    </source>
</evidence>
<keyword evidence="10 12" id="KW-0539">Nucleus</keyword>
<evidence type="ECO:0000256" key="5">
    <source>
        <dbReference type="ARBA" id="ARBA00014849"/>
    </source>
</evidence>
<dbReference type="InterPro" id="IPR038849">
    <property type="entry name" value="ARL2BP"/>
</dbReference>
<dbReference type="Pfam" id="PF11527">
    <property type="entry name" value="ARL2_Bind_BART"/>
    <property type="match status" value="1"/>
</dbReference>
<comment type="similarity">
    <text evidence="4 12">Belongs to the ARL2BP family.</text>
</comment>
<evidence type="ECO:0000259" key="13">
    <source>
        <dbReference type="Pfam" id="PF11527"/>
    </source>
</evidence>
<dbReference type="WBParaSite" id="nRc.2.0.1.t23937-RA">
    <property type="protein sequence ID" value="nRc.2.0.1.t23937-RA"/>
    <property type="gene ID" value="nRc.2.0.1.g23937"/>
</dbReference>
<evidence type="ECO:0000256" key="1">
    <source>
        <dbReference type="ARBA" id="ARBA00004120"/>
    </source>
</evidence>
<dbReference type="InterPro" id="IPR023379">
    <property type="entry name" value="BART_dom"/>
</dbReference>
<comment type="subcellular location">
    <subcellularLocation>
        <location evidence="1 12">Cytoplasm</location>
        <location evidence="1 12">Cytoskeleton</location>
        <location evidence="1 12">Cilium basal body</location>
    </subcellularLocation>
    <subcellularLocation>
        <location evidence="3 12">Cytoplasm</location>
        <location evidence="3 12">Cytoskeleton</location>
        <location evidence="3 12">Microtubule organizing center</location>
        <location evidence="3 12">Centrosome</location>
    </subcellularLocation>
    <subcellularLocation>
        <location evidence="12">Cytoplasm</location>
    </subcellularLocation>
    <subcellularLocation>
        <location evidence="2 12">Nucleus</location>
    </subcellularLocation>
    <subcellularLocation>
        <location evidence="12">Mitochondrion intermembrane space</location>
    </subcellularLocation>
</comment>
<dbReference type="InterPro" id="IPR042541">
    <property type="entry name" value="BART_sf"/>
</dbReference>
<evidence type="ECO:0000256" key="8">
    <source>
        <dbReference type="ARBA" id="ARBA00023128"/>
    </source>
</evidence>
<keyword evidence="11 12" id="KW-0966">Cell projection</keyword>
<dbReference type="GO" id="GO:0005813">
    <property type="term" value="C:centrosome"/>
    <property type="evidence" value="ECO:0007669"/>
    <property type="project" value="UniProtKB-SubCell"/>
</dbReference>
<evidence type="ECO:0000256" key="6">
    <source>
        <dbReference type="ARBA" id="ARBA00022490"/>
    </source>
</evidence>
<sequence>MTQKNVVEILAFHRSNSESIDEVLLDKFMASLERALFSPEFEVFQMDFFAGICDQFDENIDENKLEYTAYFRQYVSECEKYIFAHIFDELGRSSDDDNFRAKFFKQNDDEQCHDFDVQFFVNLIQTCGYSVNGQLSDFVDSLTDFAVFRDEVLAHKRDTQNFLLIGVKL</sequence>
<dbReference type="Gene3D" id="1.20.1520.10">
    <property type="entry name" value="ADP-ribosylation factor-like 2-binding protein, domain"/>
    <property type="match status" value="1"/>
</dbReference>
<reference evidence="15" key="1">
    <citation type="submission" date="2022-11" db="UniProtKB">
        <authorList>
            <consortium name="WormBaseParasite"/>
        </authorList>
    </citation>
    <scope>IDENTIFICATION</scope>
</reference>
<keyword evidence="9 12" id="KW-0206">Cytoskeleton</keyword>
<evidence type="ECO:0000256" key="2">
    <source>
        <dbReference type="ARBA" id="ARBA00004123"/>
    </source>
</evidence>
<keyword evidence="8 12" id="KW-0496">Mitochondrion</keyword>
<proteinExistence type="inferred from homology"/>
<evidence type="ECO:0000256" key="11">
    <source>
        <dbReference type="ARBA" id="ARBA00023273"/>
    </source>
</evidence>
<dbReference type="PANTHER" id="PTHR15487">
    <property type="entry name" value="ADP-RIBOSYLATION FACTOR-LIKE PROTEIN 2-BINDING PROTEIN"/>
    <property type="match status" value="1"/>
</dbReference>
<organism evidence="14 15">
    <name type="scientific">Romanomermis culicivorax</name>
    <name type="common">Nematode worm</name>
    <dbReference type="NCBI Taxonomy" id="13658"/>
    <lineage>
        <taxon>Eukaryota</taxon>
        <taxon>Metazoa</taxon>
        <taxon>Ecdysozoa</taxon>
        <taxon>Nematoda</taxon>
        <taxon>Enoplea</taxon>
        <taxon>Dorylaimia</taxon>
        <taxon>Mermithida</taxon>
        <taxon>Mermithoidea</taxon>
        <taxon>Mermithidae</taxon>
        <taxon>Romanomermis</taxon>
    </lineage>
</organism>
<evidence type="ECO:0000256" key="10">
    <source>
        <dbReference type="ARBA" id="ARBA00023242"/>
    </source>
</evidence>
<evidence type="ECO:0000313" key="15">
    <source>
        <dbReference type="WBParaSite" id="nRc.2.0.1.t23937-RA"/>
    </source>
</evidence>
<accession>A0A915JCQ2</accession>
<keyword evidence="14" id="KW-1185">Reference proteome</keyword>
<keyword evidence="6 12" id="KW-0963">Cytoplasm</keyword>
<dbReference type="Proteomes" id="UP000887565">
    <property type="component" value="Unplaced"/>
</dbReference>
<comment type="function">
    <text evidence="12">Plays a role as an effector of the ADP-ribosylation factor-like protein 2, ARL2.</text>
</comment>
<protein>
    <recommendedName>
        <fullName evidence="5 12">ADP-ribosylation factor-like protein 2-binding protein</fullName>
        <shortName evidence="12">ARF-like 2-binding protein</shortName>
    </recommendedName>
</protein>
<evidence type="ECO:0000256" key="4">
    <source>
        <dbReference type="ARBA" id="ARBA00009880"/>
    </source>
</evidence>
<evidence type="ECO:0000256" key="3">
    <source>
        <dbReference type="ARBA" id="ARBA00004300"/>
    </source>
</evidence>
<dbReference type="GO" id="GO:0005758">
    <property type="term" value="C:mitochondrial intermembrane space"/>
    <property type="evidence" value="ECO:0007669"/>
    <property type="project" value="UniProtKB-SubCell"/>
</dbReference>
<evidence type="ECO:0000313" key="14">
    <source>
        <dbReference type="Proteomes" id="UP000887565"/>
    </source>
</evidence>
<dbReference type="AlphaFoldDB" id="A0A915JCQ2"/>